<evidence type="ECO:0000256" key="2">
    <source>
        <dbReference type="ARBA" id="ARBA00004236"/>
    </source>
</evidence>
<dbReference type="EMBL" id="JAWDIU010000005">
    <property type="protein sequence ID" value="MDU0327719.1"/>
    <property type="molecule type" value="Genomic_DNA"/>
</dbReference>
<evidence type="ECO:0000256" key="5">
    <source>
        <dbReference type="ARBA" id="ARBA00022679"/>
    </source>
</evidence>
<evidence type="ECO:0000256" key="8">
    <source>
        <dbReference type="SAM" id="Coils"/>
    </source>
</evidence>
<dbReference type="Pfam" id="PF02518">
    <property type="entry name" value="HATPase_c"/>
    <property type="match status" value="1"/>
</dbReference>
<evidence type="ECO:0000256" key="3">
    <source>
        <dbReference type="ARBA" id="ARBA00012438"/>
    </source>
</evidence>
<dbReference type="InterPro" id="IPR005467">
    <property type="entry name" value="His_kinase_dom"/>
</dbReference>
<protein>
    <recommendedName>
        <fullName evidence="3">histidine kinase</fullName>
        <ecNumber evidence="3">2.7.13.3</ecNumber>
    </recommendedName>
</protein>
<keyword evidence="9" id="KW-1133">Transmembrane helix</keyword>
<dbReference type="InterPro" id="IPR050736">
    <property type="entry name" value="Sensor_HK_Regulatory"/>
</dbReference>
<dbReference type="SUPFAM" id="SSF55785">
    <property type="entry name" value="PYP-like sensor domain (PAS domain)"/>
    <property type="match status" value="1"/>
</dbReference>
<dbReference type="SUPFAM" id="SSF55874">
    <property type="entry name" value="ATPase domain of HSP90 chaperone/DNA topoisomerase II/histidine kinase"/>
    <property type="match status" value="1"/>
</dbReference>
<comment type="catalytic activity">
    <reaction evidence="1">
        <text>ATP + protein L-histidine = ADP + protein N-phospho-L-histidine.</text>
        <dbReference type="EC" id="2.7.13.3"/>
    </reaction>
</comment>
<dbReference type="Pfam" id="PF00512">
    <property type="entry name" value="HisKA"/>
    <property type="match status" value="1"/>
</dbReference>
<feature type="transmembrane region" description="Helical" evidence="9">
    <location>
        <begin position="139"/>
        <end position="161"/>
    </location>
</feature>
<dbReference type="PANTHER" id="PTHR43711:SF1">
    <property type="entry name" value="HISTIDINE KINASE 1"/>
    <property type="match status" value="1"/>
</dbReference>
<keyword evidence="9" id="KW-0472">Membrane</keyword>
<dbReference type="EC" id="2.7.13.3" evidence="3"/>
<dbReference type="InterPro" id="IPR036097">
    <property type="entry name" value="HisK_dim/P_sf"/>
</dbReference>
<keyword evidence="8" id="KW-0175">Coiled coil</keyword>
<dbReference type="PANTHER" id="PTHR43711">
    <property type="entry name" value="TWO-COMPONENT HISTIDINE KINASE"/>
    <property type="match status" value="1"/>
</dbReference>
<dbReference type="InterPro" id="IPR004358">
    <property type="entry name" value="Sig_transdc_His_kin-like_C"/>
</dbReference>
<keyword evidence="4" id="KW-0597">Phosphoprotein</keyword>
<evidence type="ECO:0000313" key="11">
    <source>
        <dbReference type="EMBL" id="MDU0327719.1"/>
    </source>
</evidence>
<comment type="subcellular location">
    <subcellularLocation>
        <location evidence="2">Cell membrane</location>
    </subcellularLocation>
</comment>
<dbReference type="SMART" id="SM00388">
    <property type="entry name" value="HisKA"/>
    <property type="match status" value="1"/>
</dbReference>
<dbReference type="PRINTS" id="PR00344">
    <property type="entry name" value="BCTRLSENSOR"/>
</dbReference>
<dbReference type="Proteomes" id="UP001256673">
    <property type="component" value="Unassembled WGS sequence"/>
</dbReference>
<dbReference type="GO" id="GO:0016301">
    <property type="term" value="F:kinase activity"/>
    <property type="evidence" value="ECO:0007669"/>
    <property type="project" value="UniProtKB-KW"/>
</dbReference>
<comment type="caution">
    <text evidence="11">The sequence shown here is derived from an EMBL/GenBank/DDBJ whole genome shotgun (WGS) entry which is preliminary data.</text>
</comment>
<organism evidence="11 12">
    <name type="scientific">Microbacterium algihabitans</name>
    <dbReference type="NCBI Taxonomy" id="3075992"/>
    <lineage>
        <taxon>Bacteria</taxon>
        <taxon>Bacillati</taxon>
        <taxon>Actinomycetota</taxon>
        <taxon>Actinomycetes</taxon>
        <taxon>Micrococcales</taxon>
        <taxon>Microbacteriaceae</taxon>
        <taxon>Microbacterium</taxon>
    </lineage>
</organism>
<keyword evidence="5" id="KW-0808">Transferase</keyword>
<evidence type="ECO:0000256" key="6">
    <source>
        <dbReference type="ARBA" id="ARBA00022777"/>
    </source>
</evidence>
<dbReference type="Gene3D" id="3.30.565.10">
    <property type="entry name" value="Histidine kinase-like ATPase, C-terminal domain"/>
    <property type="match status" value="1"/>
</dbReference>
<dbReference type="Gene3D" id="1.10.287.130">
    <property type="match status" value="1"/>
</dbReference>
<dbReference type="CDD" id="cd00082">
    <property type="entry name" value="HisKA"/>
    <property type="match status" value="1"/>
</dbReference>
<proteinExistence type="predicted"/>
<evidence type="ECO:0000256" key="4">
    <source>
        <dbReference type="ARBA" id="ARBA00022553"/>
    </source>
</evidence>
<dbReference type="InterPro" id="IPR003594">
    <property type="entry name" value="HATPase_dom"/>
</dbReference>
<feature type="domain" description="Histidine kinase" evidence="10">
    <location>
        <begin position="317"/>
        <end position="535"/>
    </location>
</feature>
<dbReference type="RefSeq" id="WP_316001713.1">
    <property type="nucleotide sequence ID" value="NZ_JAWDIU010000005.1"/>
</dbReference>
<evidence type="ECO:0000259" key="10">
    <source>
        <dbReference type="PROSITE" id="PS50109"/>
    </source>
</evidence>
<feature type="transmembrane region" description="Helical" evidence="9">
    <location>
        <begin position="44"/>
        <end position="65"/>
    </location>
</feature>
<keyword evidence="9" id="KW-0812">Transmembrane</keyword>
<keyword evidence="12" id="KW-1185">Reference proteome</keyword>
<feature type="transmembrane region" description="Helical" evidence="9">
    <location>
        <begin position="20"/>
        <end position="37"/>
    </location>
</feature>
<name>A0ABU3RY14_9MICO</name>
<keyword evidence="6 11" id="KW-0418">Kinase</keyword>
<dbReference type="InterPro" id="IPR036890">
    <property type="entry name" value="HATPase_C_sf"/>
</dbReference>
<gene>
    <name evidence="11" type="ORF">RWH43_13220</name>
</gene>
<dbReference type="SUPFAM" id="SSF47384">
    <property type="entry name" value="Homodimeric domain of signal transducing histidine kinase"/>
    <property type="match status" value="1"/>
</dbReference>
<feature type="coiled-coil region" evidence="8">
    <location>
        <begin position="161"/>
        <end position="191"/>
    </location>
</feature>
<dbReference type="PROSITE" id="PS50109">
    <property type="entry name" value="HIS_KIN"/>
    <property type="match status" value="1"/>
</dbReference>
<evidence type="ECO:0000313" key="12">
    <source>
        <dbReference type="Proteomes" id="UP001256673"/>
    </source>
</evidence>
<accession>A0ABU3RY14</accession>
<reference evidence="11 12" key="1">
    <citation type="submission" date="2023-09" db="EMBL/GenBank/DDBJ databases">
        <title>Microbacterium fusihabitans sp. nov., Microbacterium phycihabitans sp. nov., and Microbacterium cervinum sp. nov., isolated from dried seaweeds of beach.</title>
        <authorList>
            <person name="Lee S.D."/>
        </authorList>
    </citation>
    <scope>NUCLEOTIDE SEQUENCE [LARGE SCALE GENOMIC DNA]</scope>
    <source>
        <strain evidence="11 12">KSW2-21</strain>
    </source>
</reference>
<keyword evidence="7" id="KW-0902">Two-component regulatory system</keyword>
<evidence type="ECO:0000256" key="1">
    <source>
        <dbReference type="ARBA" id="ARBA00000085"/>
    </source>
</evidence>
<dbReference type="CDD" id="cd00075">
    <property type="entry name" value="HATPase"/>
    <property type="match status" value="1"/>
</dbReference>
<evidence type="ECO:0000256" key="9">
    <source>
        <dbReference type="SAM" id="Phobius"/>
    </source>
</evidence>
<feature type="transmembrane region" description="Helical" evidence="9">
    <location>
        <begin position="99"/>
        <end position="127"/>
    </location>
</feature>
<dbReference type="InterPro" id="IPR035965">
    <property type="entry name" value="PAS-like_dom_sf"/>
</dbReference>
<dbReference type="InterPro" id="IPR003661">
    <property type="entry name" value="HisK_dim/P_dom"/>
</dbReference>
<dbReference type="Gene3D" id="3.30.450.20">
    <property type="entry name" value="PAS domain"/>
    <property type="match status" value="1"/>
</dbReference>
<evidence type="ECO:0000256" key="7">
    <source>
        <dbReference type="ARBA" id="ARBA00023012"/>
    </source>
</evidence>
<dbReference type="SMART" id="SM00387">
    <property type="entry name" value="HATPase_c"/>
    <property type="match status" value="1"/>
</dbReference>
<sequence>MAPFNPSEGLGLRRSIVSNQSLLAAAATIGVIVSIVLGQVRDPALFFVGAAVVYAGTIAAVLVRWETLPRWALLLLPGADVVVIAVMRESAPVAGLGLLWAFPALWIGGSFGLRGVVGVSSVVSILLLHQTITDNEQRFASSTFILPFIIAALSSMAHLTARRARAQRALLEKQSAELRRAVERAQRQEDLVTEVLDAVDFGVTRITATGEFAVTNTAHGLLLNTTDAFGHEIAVFAADGSTAIAASASPLARARAGEVFESEMVWYGLPGEDRRALSVTARRLPAPGGVDAGGVVVSRDVTVEEQARRAREDLVASVSHELRTPLTSIIGYLDLVLDDDTLGDAARDRLEIAERNASRLLELVADILSQSTASGGGSAIELDRSPTDIAALVRAAIESIEPRARDHGIRILTGEMAPIRAVVDARRVRQIVDNLLSNAVKYIPRGASITVTVTADVQSLSIVVADDGPGISPSEQARLFERFFRGDAVRKTSTHGSGLGLAISRDLARAHGGEITVRTASGEGATFTVRLPRDPKEGA</sequence>